<dbReference type="Proteomes" id="UP000002640">
    <property type="component" value="Unassembled WGS sequence"/>
</dbReference>
<sequence>MPKNARNPTTDQSRGTVRKWPQELKDMRKLQLHCARMSRFRNKRAAEKKSMLEEHQQLEQLLEQRLVELRRRGLDTENLPPLQRELQRLVLEHGGLRDENVALRQELSRHLKYLQVIQRAAAHERHSRAIEPIEEPSAVTVRCINSQWQVITEQAGRRVDFPSGDPSFFFHPFSRQEFNAVLSRHDTNSSARESSLVCAGTFLGWNIYHGAAVQGNDWIIDHVRCSRRIERSIDTVLHGMCREDGTSKWPIMPTSKDQGLNMDISIQTLQTLDDASSVIVRYYSGGAANYRYMCLVKRSNFDLIDGQRVYKFYYVVADSEANARSRDADPAAQYWGGYSLTLIEADGGAVDAVFNSLGCFKSNQEALGHITMFGRIVTRWEQLTLSSNLLKFC</sequence>
<protein>
    <submittedName>
        <fullName evidence="3">Uncharacterized protein</fullName>
    </submittedName>
</protein>
<dbReference type="SMR" id="G4ZJK3"/>
<gene>
    <name evidence="3" type="ORF">PHYSODRAFT_315374</name>
</gene>
<dbReference type="InParanoid" id="G4ZJK3"/>
<dbReference type="RefSeq" id="XP_009527926.1">
    <property type="nucleotide sequence ID" value="XM_009529631.1"/>
</dbReference>
<proteinExistence type="predicted"/>
<dbReference type="KEGG" id="psoj:PHYSODRAFT_315374"/>
<feature type="region of interest" description="Disordered" evidence="2">
    <location>
        <begin position="1"/>
        <end position="20"/>
    </location>
</feature>
<evidence type="ECO:0000313" key="3">
    <source>
        <dbReference type="EMBL" id="EGZ18868.1"/>
    </source>
</evidence>
<name>G4ZJK3_PHYSP</name>
<keyword evidence="1" id="KW-0175">Coiled coil</keyword>
<feature type="compositionally biased region" description="Polar residues" evidence="2">
    <location>
        <begin position="1"/>
        <end position="15"/>
    </location>
</feature>
<dbReference type="AlphaFoldDB" id="G4ZJK3"/>
<organism evidence="3 4">
    <name type="scientific">Phytophthora sojae (strain P6497)</name>
    <name type="common">Soybean stem and root rot agent</name>
    <name type="synonym">Phytophthora megasperma f. sp. glycines</name>
    <dbReference type="NCBI Taxonomy" id="1094619"/>
    <lineage>
        <taxon>Eukaryota</taxon>
        <taxon>Sar</taxon>
        <taxon>Stramenopiles</taxon>
        <taxon>Oomycota</taxon>
        <taxon>Peronosporomycetes</taxon>
        <taxon>Peronosporales</taxon>
        <taxon>Peronosporaceae</taxon>
        <taxon>Phytophthora</taxon>
    </lineage>
</organism>
<feature type="coiled-coil region" evidence="1">
    <location>
        <begin position="45"/>
        <end position="72"/>
    </location>
</feature>
<reference evidence="3 4" key="1">
    <citation type="journal article" date="2006" name="Science">
        <title>Phytophthora genome sequences uncover evolutionary origins and mechanisms of pathogenesis.</title>
        <authorList>
            <person name="Tyler B.M."/>
            <person name="Tripathy S."/>
            <person name="Zhang X."/>
            <person name="Dehal P."/>
            <person name="Jiang R.H."/>
            <person name="Aerts A."/>
            <person name="Arredondo F.D."/>
            <person name="Baxter L."/>
            <person name="Bensasson D."/>
            <person name="Beynon J.L."/>
            <person name="Chapman J."/>
            <person name="Damasceno C.M."/>
            <person name="Dorrance A.E."/>
            <person name="Dou D."/>
            <person name="Dickerman A.W."/>
            <person name="Dubchak I.L."/>
            <person name="Garbelotto M."/>
            <person name="Gijzen M."/>
            <person name="Gordon S.G."/>
            <person name="Govers F."/>
            <person name="Grunwald N.J."/>
            <person name="Huang W."/>
            <person name="Ivors K.L."/>
            <person name="Jones R.W."/>
            <person name="Kamoun S."/>
            <person name="Krampis K."/>
            <person name="Lamour K.H."/>
            <person name="Lee M.K."/>
            <person name="McDonald W.H."/>
            <person name="Medina M."/>
            <person name="Meijer H.J."/>
            <person name="Nordberg E.K."/>
            <person name="Maclean D.J."/>
            <person name="Ospina-Giraldo M.D."/>
            <person name="Morris P.F."/>
            <person name="Phuntumart V."/>
            <person name="Putnam N.H."/>
            <person name="Rash S."/>
            <person name="Rose J.K."/>
            <person name="Sakihama Y."/>
            <person name="Salamov A.A."/>
            <person name="Savidor A."/>
            <person name="Scheuring C.F."/>
            <person name="Smith B.M."/>
            <person name="Sobral B.W."/>
            <person name="Terry A."/>
            <person name="Torto-Alalibo T.A."/>
            <person name="Win J."/>
            <person name="Xu Z."/>
            <person name="Zhang H."/>
            <person name="Grigoriev I.V."/>
            <person name="Rokhsar D.S."/>
            <person name="Boore J.L."/>
        </authorList>
    </citation>
    <scope>NUCLEOTIDE SEQUENCE [LARGE SCALE GENOMIC DNA]</scope>
    <source>
        <strain evidence="3 4">P6497</strain>
    </source>
</reference>
<dbReference type="GeneID" id="20643854"/>
<evidence type="ECO:0000256" key="2">
    <source>
        <dbReference type="SAM" id="MobiDB-lite"/>
    </source>
</evidence>
<accession>G4ZJK3</accession>
<keyword evidence="4" id="KW-1185">Reference proteome</keyword>
<dbReference type="OMA" id="KWPIMPT"/>
<evidence type="ECO:0000256" key="1">
    <source>
        <dbReference type="SAM" id="Coils"/>
    </source>
</evidence>
<evidence type="ECO:0000313" key="4">
    <source>
        <dbReference type="Proteomes" id="UP000002640"/>
    </source>
</evidence>
<dbReference type="EMBL" id="JH159154">
    <property type="protein sequence ID" value="EGZ18868.1"/>
    <property type="molecule type" value="Genomic_DNA"/>
</dbReference>